<name>A0A2W4LXA5_9PSEU</name>
<dbReference type="EMBL" id="QGUI01000094">
    <property type="protein sequence ID" value="PZN00317.1"/>
    <property type="molecule type" value="Genomic_DNA"/>
</dbReference>
<dbReference type="AlphaFoldDB" id="A0A2W4LXA5"/>
<sequence length="283" mass="30784">MPAPERVPAGTRPVWRRVTVTRQPEPDDLTLITHGTLELSGRLVDASNATLFCTVELDGRTAHAVYKPIAGERPLWDFPDGTLAGREVATYTIARHSGLGLIPPTVLRDGPFGPGMVQLWIDTAGEELVDVHRPDEVPDGWRQVLVARDRSGEPVVLAHADRPDVAELAVLDVVVNNTDRKGGHVLHGPGDRAYGVDHGICLHAEPKLRTVLWGWAGEPLPETAREKLAKLRAAIDGELGEHLAEHITSAEIRALADRTDKLLAAGVFPTPAEQVRAIPWPLF</sequence>
<organism evidence="1">
    <name type="scientific">Thermocrispum agreste</name>
    <dbReference type="NCBI Taxonomy" id="37925"/>
    <lineage>
        <taxon>Bacteria</taxon>
        <taxon>Bacillati</taxon>
        <taxon>Actinomycetota</taxon>
        <taxon>Actinomycetes</taxon>
        <taxon>Pseudonocardiales</taxon>
        <taxon>Pseudonocardiaceae</taxon>
        <taxon>Thermocrispum</taxon>
    </lineage>
</organism>
<dbReference type="InterPro" id="IPR022292">
    <property type="entry name" value="CHP03843"/>
</dbReference>
<dbReference type="STRING" id="1111738.GCA_000427905_01874"/>
<reference evidence="1" key="1">
    <citation type="submission" date="2018-05" db="EMBL/GenBank/DDBJ databases">
        <authorList>
            <person name="Lanie J.A."/>
            <person name="Ng W.-L."/>
            <person name="Kazmierczak K.M."/>
            <person name="Andrzejewski T.M."/>
            <person name="Davidsen T.M."/>
            <person name="Wayne K.J."/>
            <person name="Tettelin H."/>
            <person name="Glass J.I."/>
            <person name="Rusch D."/>
            <person name="Podicherti R."/>
            <person name="Tsui H.-C.T."/>
            <person name="Winkler M.E."/>
        </authorList>
    </citation>
    <scope>NUCLEOTIDE SEQUENCE</scope>
    <source>
        <strain evidence="1">ZC4RG45</strain>
    </source>
</reference>
<gene>
    <name evidence="1" type="ORF">DIU77_03945</name>
</gene>
<protein>
    <submittedName>
        <fullName evidence="1">SCO1664 family protein</fullName>
    </submittedName>
</protein>
<accession>A0A2W4LXA5</accession>
<evidence type="ECO:0000313" key="1">
    <source>
        <dbReference type="EMBL" id="PZN00317.1"/>
    </source>
</evidence>
<dbReference type="NCBIfam" id="TIGR03843">
    <property type="entry name" value="SCO1664 family protein"/>
    <property type="match status" value="1"/>
</dbReference>
<proteinExistence type="predicted"/>
<comment type="caution">
    <text evidence="1">The sequence shown here is derived from an EMBL/GenBank/DDBJ whole genome shotgun (WGS) entry which is preliminary data.</text>
</comment>